<reference evidence="3" key="1">
    <citation type="submission" date="2011-08" db="EMBL/GenBank/DDBJ databases">
        <title>The draft genome of Latimeria chalumnae.</title>
        <authorList>
            <person name="Di Palma F."/>
            <person name="Alfoldi J."/>
            <person name="Johnson J."/>
            <person name="Berlin A."/>
            <person name="Gnerre S."/>
            <person name="Jaffe D."/>
            <person name="MacCallum I."/>
            <person name="Young S."/>
            <person name="Walker B.J."/>
            <person name="Lander E."/>
            <person name="Lindblad-Toh K."/>
        </authorList>
    </citation>
    <scope>NUCLEOTIDE SEQUENCE [LARGE SCALE GENOMIC DNA]</scope>
    <source>
        <strain evidence="3">Wild caught</strain>
    </source>
</reference>
<reference evidence="2" key="3">
    <citation type="submission" date="2025-09" db="UniProtKB">
        <authorList>
            <consortium name="Ensembl"/>
        </authorList>
    </citation>
    <scope>IDENTIFICATION</scope>
</reference>
<evidence type="ECO:0000259" key="1">
    <source>
        <dbReference type="Pfam" id="PF05699"/>
    </source>
</evidence>
<dbReference type="GeneTree" id="ENSGT00660000097029"/>
<dbReference type="SUPFAM" id="SSF53098">
    <property type="entry name" value="Ribonuclease H-like"/>
    <property type="match status" value="1"/>
</dbReference>
<proteinExistence type="predicted"/>
<evidence type="ECO:0000313" key="2">
    <source>
        <dbReference type="Ensembl" id="ENSLACP00000014720.1"/>
    </source>
</evidence>
<organism evidence="2 3">
    <name type="scientific">Latimeria chalumnae</name>
    <name type="common">Coelacanth</name>
    <dbReference type="NCBI Taxonomy" id="7897"/>
    <lineage>
        <taxon>Eukaryota</taxon>
        <taxon>Metazoa</taxon>
        <taxon>Chordata</taxon>
        <taxon>Craniata</taxon>
        <taxon>Vertebrata</taxon>
        <taxon>Euteleostomi</taxon>
        <taxon>Coelacanthiformes</taxon>
        <taxon>Coelacanthidae</taxon>
        <taxon>Latimeria</taxon>
    </lineage>
</organism>
<dbReference type="Proteomes" id="UP000008672">
    <property type="component" value="Unassembled WGS sequence"/>
</dbReference>
<dbReference type="EMBL" id="AFYH01133229">
    <property type="status" value="NOT_ANNOTATED_CDS"/>
    <property type="molecule type" value="Genomic_DNA"/>
</dbReference>
<dbReference type="Ensembl" id="ENSLACT00000014823.1">
    <property type="protein sequence ID" value="ENSLACP00000014720.1"/>
    <property type="gene ID" value="ENSLACG00000012954.1"/>
</dbReference>
<dbReference type="InParanoid" id="H3AYJ9"/>
<dbReference type="Pfam" id="PF05699">
    <property type="entry name" value="Dimer_Tnp_hAT"/>
    <property type="match status" value="1"/>
</dbReference>
<dbReference type="InterPro" id="IPR012337">
    <property type="entry name" value="RNaseH-like_sf"/>
</dbReference>
<reference evidence="2" key="2">
    <citation type="submission" date="2025-08" db="UniProtKB">
        <authorList>
            <consortium name="Ensembl"/>
        </authorList>
    </citation>
    <scope>IDENTIFICATION</scope>
</reference>
<feature type="domain" description="HAT C-terminal dimerisation" evidence="1">
    <location>
        <begin position="130"/>
        <end position="175"/>
    </location>
</feature>
<accession>H3AYJ9</accession>
<keyword evidence="3" id="KW-1185">Reference proteome</keyword>
<dbReference type="GO" id="GO:0046983">
    <property type="term" value="F:protein dimerization activity"/>
    <property type="evidence" value="ECO:0007669"/>
    <property type="project" value="InterPro"/>
</dbReference>
<dbReference type="InterPro" id="IPR008906">
    <property type="entry name" value="HATC_C_dom"/>
</dbReference>
<dbReference type="AlphaFoldDB" id="H3AYJ9"/>
<name>H3AYJ9_LATCH</name>
<protein>
    <recommendedName>
        <fullName evidence="1">HAT C-terminal dimerisation domain-containing protein</fullName>
    </recommendedName>
</protein>
<sequence>MKLQQQKNDQFFSFKVENAFSGMIPLSSEPLCKDFTKFYDVSVAYLEKWFDFSTSGYLYNVQCFNISQEKELEFRDLSAAVMTMNLHSTVDLDELYNKLCTVQEIFKNLELGKKTNKQTVGRLWTQVLSSSKGDGANLPNMKKLVSFVLSIPVSNAYTERVFSIMKGAWTDVRNRSSIELVRSETQVKMNFNMSCKEFYTYVIGRKDVMRMAKSSKKYKTTTT</sequence>
<dbReference type="HOGENOM" id="CLU_108305_0_0_1"/>
<evidence type="ECO:0000313" key="3">
    <source>
        <dbReference type="Proteomes" id="UP000008672"/>
    </source>
</evidence>